<protein>
    <submittedName>
        <fullName evidence="1">Uncharacterized protein</fullName>
    </submittedName>
</protein>
<evidence type="ECO:0000313" key="1">
    <source>
        <dbReference type="EMBL" id="KAK8953439.1"/>
    </source>
</evidence>
<reference evidence="1 2" key="1">
    <citation type="journal article" date="2022" name="Nat. Plants">
        <title>Genomes of leafy and leafless Platanthera orchids illuminate the evolution of mycoheterotrophy.</title>
        <authorList>
            <person name="Li M.H."/>
            <person name="Liu K.W."/>
            <person name="Li Z."/>
            <person name="Lu H.C."/>
            <person name="Ye Q.L."/>
            <person name="Zhang D."/>
            <person name="Wang J.Y."/>
            <person name="Li Y.F."/>
            <person name="Zhong Z.M."/>
            <person name="Liu X."/>
            <person name="Yu X."/>
            <person name="Liu D.K."/>
            <person name="Tu X.D."/>
            <person name="Liu B."/>
            <person name="Hao Y."/>
            <person name="Liao X.Y."/>
            <person name="Jiang Y.T."/>
            <person name="Sun W.H."/>
            <person name="Chen J."/>
            <person name="Chen Y.Q."/>
            <person name="Ai Y."/>
            <person name="Zhai J.W."/>
            <person name="Wu S.S."/>
            <person name="Zhou Z."/>
            <person name="Hsiao Y.Y."/>
            <person name="Wu W.L."/>
            <person name="Chen Y.Y."/>
            <person name="Lin Y.F."/>
            <person name="Hsu J.L."/>
            <person name="Li C.Y."/>
            <person name="Wang Z.W."/>
            <person name="Zhao X."/>
            <person name="Zhong W.Y."/>
            <person name="Ma X.K."/>
            <person name="Ma L."/>
            <person name="Huang J."/>
            <person name="Chen G.Z."/>
            <person name="Huang M.Z."/>
            <person name="Huang L."/>
            <person name="Peng D.H."/>
            <person name="Luo Y.B."/>
            <person name="Zou S.Q."/>
            <person name="Chen S.P."/>
            <person name="Lan S."/>
            <person name="Tsai W.C."/>
            <person name="Van de Peer Y."/>
            <person name="Liu Z.J."/>
        </authorList>
    </citation>
    <scope>NUCLEOTIDE SEQUENCE [LARGE SCALE GENOMIC DNA]</scope>
    <source>
        <strain evidence="1">Lor288</strain>
    </source>
</reference>
<dbReference type="Proteomes" id="UP001412067">
    <property type="component" value="Unassembled WGS sequence"/>
</dbReference>
<dbReference type="EMBL" id="JBBWWR010000014">
    <property type="protein sequence ID" value="KAK8953439.1"/>
    <property type="molecule type" value="Genomic_DNA"/>
</dbReference>
<accession>A0ABR2LX47</accession>
<gene>
    <name evidence="1" type="ORF">KSP40_PGU017870</name>
</gene>
<sequence>MVSCCIPPYCLIAEPSLGGSSRQRKRKATPGETITNAINKMSESMEHATAAITKSSEALMVKFKSIFGLAVAGASGEGKRHFGIRGEEVGVETERIGTVSSLLRVQMDQQKGIDITNWKGNECGQGNQCSHQPWTSALRATCNRLQFKADRECPTSLGTRHPRASTPQVRRTRPSGGHFVLQLVISKCVISLFVDQLKKTINRPLQMHHLEDAGSSGTELMHSVHPTFWADILVLSSVLQSAQLTFDLREGDLIDLLGLWRVLYAATHEICSKLTTTMSEILCSKCLTLCSHLGEV</sequence>
<evidence type="ECO:0000313" key="2">
    <source>
        <dbReference type="Proteomes" id="UP001412067"/>
    </source>
</evidence>
<name>A0ABR2LX47_9ASPA</name>
<keyword evidence="2" id="KW-1185">Reference proteome</keyword>
<proteinExistence type="predicted"/>
<comment type="caution">
    <text evidence="1">The sequence shown here is derived from an EMBL/GenBank/DDBJ whole genome shotgun (WGS) entry which is preliminary data.</text>
</comment>
<organism evidence="1 2">
    <name type="scientific">Platanthera guangdongensis</name>
    <dbReference type="NCBI Taxonomy" id="2320717"/>
    <lineage>
        <taxon>Eukaryota</taxon>
        <taxon>Viridiplantae</taxon>
        <taxon>Streptophyta</taxon>
        <taxon>Embryophyta</taxon>
        <taxon>Tracheophyta</taxon>
        <taxon>Spermatophyta</taxon>
        <taxon>Magnoliopsida</taxon>
        <taxon>Liliopsida</taxon>
        <taxon>Asparagales</taxon>
        <taxon>Orchidaceae</taxon>
        <taxon>Orchidoideae</taxon>
        <taxon>Orchideae</taxon>
        <taxon>Orchidinae</taxon>
        <taxon>Platanthera</taxon>
    </lineage>
</organism>